<gene>
    <name evidence="1" type="ORF">PsorP6_003403</name>
</gene>
<keyword evidence="2" id="KW-1185">Reference proteome</keyword>
<organism evidence="1 2">
    <name type="scientific">Peronosclerospora sorghi</name>
    <dbReference type="NCBI Taxonomy" id="230839"/>
    <lineage>
        <taxon>Eukaryota</taxon>
        <taxon>Sar</taxon>
        <taxon>Stramenopiles</taxon>
        <taxon>Oomycota</taxon>
        <taxon>Peronosporomycetes</taxon>
        <taxon>Peronosporales</taxon>
        <taxon>Peronosporaceae</taxon>
        <taxon>Peronosclerospora</taxon>
    </lineage>
</organism>
<proteinExistence type="predicted"/>
<dbReference type="EMBL" id="CM047587">
    <property type="protein sequence ID" value="KAI9906450.1"/>
    <property type="molecule type" value="Genomic_DNA"/>
</dbReference>
<sequence length="70" mass="8560">MNEGCTMWLERKIQTRIMWLERKIQTCIMWLERKIQTCIPHEPKAYDLKAAGSRRRREVFGRNHSYDGEY</sequence>
<dbReference type="Proteomes" id="UP001163321">
    <property type="component" value="Chromosome 8"/>
</dbReference>
<evidence type="ECO:0000313" key="1">
    <source>
        <dbReference type="EMBL" id="KAI9906450.1"/>
    </source>
</evidence>
<protein>
    <submittedName>
        <fullName evidence="1">Uncharacterized protein</fullName>
    </submittedName>
</protein>
<accession>A0ACC0VJ93</accession>
<name>A0ACC0VJ93_9STRA</name>
<evidence type="ECO:0000313" key="2">
    <source>
        <dbReference type="Proteomes" id="UP001163321"/>
    </source>
</evidence>
<comment type="caution">
    <text evidence="1">The sequence shown here is derived from an EMBL/GenBank/DDBJ whole genome shotgun (WGS) entry which is preliminary data.</text>
</comment>
<reference evidence="1 2" key="1">
    <citation type="journal article" date="2022" name="bioRxiv">
        <title>The genome of the oomycete Peronosclerospora sorghi, a cosmopolitan pathogen of maize and sorghum, is inflated with dispersed pseudogenes.</title>
        <authorList>
            <person name="Fletcher K."/>
            <person name="Martin F."/>
            <person name="Isakeit T."/>
            <person name="Cavanaugh K."/>
            <person name="Magill C."/>
            <person name="Michelmore R."/>
        </authorList>
    </citation>
    <scope>NUCLEOTIDE SEQUENCE [LARGE SCALE GENOMIC DNA]</scope>
    <source>
        <strain evidence="1">P6</strain>
    </source>
</reference>